<evidence type="ECO:0000256" key="7">
    <source>
        <dbReference type="ARBA" id="ARBA00023136"/>
    </source>
</evidence>
<evidence type="ECO:0000313" key="18">
    <source>
        <dbReference type="EMBL" id="CAF1522574.1"/>
    </source>
</evidence>
<dbReference type="SMART" id="SM00079">
    <property type="entry name" value="PBPe"/>
    <property type="match status" value="1"/>
</dbReference>
<dbReference type="InterPro" id="IPR001320">
    <property type="entry name" value="Iontro_rcpt_C"/>
</dbReference>
<keyword evidence="2" id="KW-0813">Transport</keyword>
<dbReference type="PRINTS" id="PR00248">
    <property type="entry name" value="GPCRMGR"/>
</dbReference>
<dbReference type="SUPFAM" id="SSF81324">
    <property type="entry name" value="Voltage-gated potassium channels"/>
    <property type="match status" value="1"/>
</dbReference>
<feature type="transmembrane region" description="Helical" evidence="15">
    <location>
        <begin position="553"/>
        <end position="574"/>
    </location>
</feature>
<dbReference type="GO" id="GO:0015276">
    <property type="term" value="F:ligand-gated monoatomic ion channel activity"/>
    <property type="evidence" value="ECO:0007669"/>
    <property type="project" value="InterPro"/>
</dbReference>
<keyword evidence="8" id="KW-0675">Receptor</keyword>
<keyword evidence="10" id="KW-0628">Postsynaptic cell membrane</keyword>
<evidence type="ECO:0000313" key="17">
    <source>
        <dbReference type="EMBL" id="CAF1240102.1"/>
    </source>
</evidence>
<evidence type="ECO:0000256" key="9">
    <source>
        <dbReference type="ARBA" id="ARBA00023180"/>
    </source>
</evidence>
<protein>
    <recommendedName>
        <fullName evidence="16">Ionotropic glutamate receptor C-terminal domain-containing protein</fullName>
    </recommendedName>
</protein>
<dbReference type="Gene3D" id="3.40.50.2300">
    <property type="match status" value="3"/>
</dbReference>
<keyword evidence="5" id="KW-0770">Synapse</keyword>
<evidence type="ECO:0000256" key="14">
    <source>
        <dbReference type="SAM" id="MobiDB-lite"/>
    </source>
</evidence>
<keyword evidence="19" id="KW-1185">Reference proteome</keyword>
<dbReference type="EMBL" id="CAJNOL010002688">
    <property type="protein sequence ID" value="CAF1522574.1"/>
    <property type="molecule type" value="Genomic_DNA"/>
</dbReference>
<dbReference type="InterPro" id="IPR001828">
    <property type="entry name" value="ANF_lig-bd_rcpt"/>
</dbReference>
<evidence type="ECO:0000256" key="11">
    <source>
        <dbReference type="ARBA" id="ARBA00023286"/>
    </source>
</evidence>
<sequence length="841" mass="93828">MLLSYQYNITIEGEFIGWQAEQTTGDIMNALNITCHAVSVSNVVGIVGPTLSRESHVIAPFGETIGIPVISYSATDPDLSNKNAYSNFYRTVASDFAAAAALAKLFIRYNWTSCSIIYQNDAFGTGGANAISKAFNNSRLTVSQMIVFDIATSSIRGDLKSLLTNAATRMVVLWAESLYTLLILQEALESDVVGPQFTWILSSSISLNSFDQTFYNNLIGMFLIEPAVGSVVNVPINTTLLDAAYSIWQQYEPESFPGSMNVNDYALFAFDATWTLIQSLQQLCTSKINISSSCLSFIGSSYCFNRHFINSKLLLDAVSRTEFLGVSGPMQFSDNVTDRITGLYYSAKNAQPSSNGLSFVPVLEYFHPSNWRIPIKENIIVWPGKTLTPSSDRANLEGVHLRIGIYEAAPFTIVEKVIDPSGHTTIKYSGYVLDLIELLRQKMKFIPIIELASSNLTYNEFVRSVATGVYDIAIGDVTVTAVRREYVDFSNAIFDNSLRIIMRKTSAVNIDLFSFLKPFSYDLWLLFFGTVIYAGILMYIMERKDNEALQNQSILYQIVMSIWYSFGNVVGYGVDFHITTAAGRLLTAGLYILGLILVASYTANLASDLTIAKTNNIISGIDDIKNAKIPFNRIGIVVGSAPEEYYLREISKGAQNYHRLQSMNDIYSSLLEDITVASFIDSGTAEYVTNNMYCNLTLVGNDFDKSVFGIVTPQKWLYAQDLDVNILRLRETGELVKLRQKWFEIQQCPSSSETSTAIGIQATRGLFLVFGVISILSLLLFAWKRRQNIKNRLFQLIYLKESSAERKESSVERKDSMSRRSSKSSEHPQNHSITLPEILNL</sequence>
<dbReference type="Gene3D" id="1.10.287.70">
    <property type="match status" value="1"/>
</dbReference>
<dbReference type="InterPro" id="IPR028082">
    <property type="entry name" value="Peripla_BP_I"/>
</dbReference>
<feature type="region of interest" description="Disordered" evidence="14">
    <location>
        <begin position="804"/>
        <end position="841"/>
    </location>
</feature>
<evidence type="ECO:0000256" key="3">
    <source>
        <dbReference type="ARBA" id="ARBA00022692"/>
    </source>
</evidence>
<dbReference type="InterPro" id="IPR019594">
    <property type="entry name" value="Glu/Gly-bd"/>
</dbReference>
<dbReference type="AlphaFoldDB" id="A0A815URA1"/>
<evidence type="ECO:0000256" key="1">
    <source>
        <dbReference type="ARBA" id="ARBA00004141"/>
    </source>
</evidence>
<dbReference type="InterPro" id="IPR015683">
    <property type="entry name" value="Ionotropic_Glu_rcpt"/>
</dbReference>
<dbReference type="SUPFAM" id="SSF53850">
    <property type="entry name" value="Periplasmic binding protein-like II"/>
    <property type="match status" value="1"/>
</dbReference>
<feature type="compositionally biased region" description="Basic and acidic residues" evidence="14">
    <location>
        <begin position="804"/>
        <end position="829"/>
    </location>
</feature>
<dbReference type="Pfam" id="PF00060">
    <property type="entry name" value="Lig_chan"/>
    <property type="match status" value="1"/>
</dbReference>
<feature type="transmembrane region" description="Helical" evidence="15">
    <location>
        <begin position="586"/>
        <end position="606"/>
    </location>
</feature>
<keyword evidence="6" id="KW-0406">Ion transport</keyword>
<evidence type="ECO:0000256" key="13">
    <source>
        <dbReference type="ARBA" id="ARBA00034100"/>
    </source>
</evidence>
<keyword evidence="11" id="KW-1071">Ligand-gated ion channel</keyword>
<dbReference type="Pfam" id="PF01094">
    <property type="entry name" value="ANF_receptor"/>
    <property type="match status" value="1"/>
</dbReference>
<comment type="subcellular location">
    <subcellularLocation>
        <location evidence="1">Membrane</location>
        <topology evidence="1">Multi-pass membrane protein</topology>
    </subcellularLocation>
    <subcellularLocation>
        <location evidence="13">Postsynaptic cell membrane</location>
    </subcellularLocation>
</comment>
<evidence type="ECO:0000256" key="10">
    <source>
        <dbReference type="ARBA" id="ARBA00023257"/>
    </source>
</evidence>
<keyword evidence="4 15" id="KW-1133">Transmembrane helix</keyword>
<keyword evidence="3 15" id="KW-0812">Transmembrane</keyword>
<dbReference type="InterPro" id="IPR000337">
    <property type="entry name" value="GPCR_3"/>
</dbReference>
<proteinExistence type="predicted"/>
<comment type="caution">
    <text evidence="18">The sequence shown here is derived from an EMBL/GenBank/DDBJ whole genome shotgun (WGS) entry which is preliminary data.</text>
</comment>
<evidence type="ECO:0000256" key="2">
    <source>
        <dbReference type="ARBA" id="ARBA00022448"/>
    </source>
</evidence>
<keyword evidence="7 15" id="KW-0472">Membrane</keyword>
<feature type="transmembrane region" description="Helical" evidence="15">
    <location>
        <begin position="523"/>
        <end position="541"/>
    </location>
</feature>
<dbReference type="Pfam" id="PF10613">
    <property type="entry name" value="Lig_chan-Glu_bd"/>
    <property type="match status" value="1"/>
</dbReference>
<feature type="domain" description="Ionotropic glutamate receptor C-terminal" evidence="16">
    <location>
        <begin position="400"/>
        <end position="745"/>
    </location>
</feature>
<dbReference type="GO" id="GO:0045211">
    <property type="term" value="C:postsynaptic membrane"/>
    <property type="evidence" value="ECO:0007669"/>
    <property type="project" value="UniProtKB-SubCell"/>
</dbReference>
<dbReference type="Proteomes" id="UP000663870">
    <property type="component" value="Unassembled WGS sequence"/>
</dbReference>
<keyword evidence="9" id="KW-0325">Glycoprotein</keyword>
<keyword evidence="12" id="KW-0407">Ion channel</keyword>
<dbReference type="PANTHER" id="PTHR18966">
    <property type="entry name" value="IONOTROPIC GLUTAMATE RECEPTOR"/>
    <property type="match status" value="1"/>
</dbReference>
<accession>A0A815URA1</accession>
<dbReference type="Proteomes" id="UP000663854">
    <property type="component" value="Unassembled WGS sequence"/>
</dbReference>
<dbReference type="SUPFAM" id="SSF53822">
    <property type="entry name" value="Periplasmic binding protein-like I"/>
    <property type="match status" value="1"/>
</dbReference>
<evidence type="ECO:0000256" key="15">
    <source>
        <dbReference type="SAM" id="Phobius"/>
    </source>
</evidence>
<reference evidence="18" key="1">
    <citation type="submission" date="2021-02" db="EMBL/GenBank/DDBJ databases">
        <authorList>
            <person name="Nowell W R."/>
        </authorList>
    </citation>
    <scope>NUCLEOTIDE SEQUENCE</scope>
</reference>
<evidence type="ECO:0000256" key="6">
    <source>
        <dbReference type="ARBA" id="ARBA00023065"/>
    </source>
</evidence>
<organism evidence="18 19">
    <name type="scientific">Rotaria sordida</name>
    <dbReference type="NCBI Taxonomy" id="392033"/>
    <lineage>
        <taxon>Eukaryota</taxon>
        <taxon>Metazoa</taxon>
        <taxon>Spiralia</taxon>
        <taxon>Gnathifera</taxon>
        <taxon>Rotifera</taxon>
        <taxon>Eurotatoria</taxon>
        <taxon>Bdelloidea</taxon>
        <taxon>Philodinida</taxon>
        <taxon>Philodinidae</taxon>
        <taxon>Rotaria</taxon>
    </lineage>
</organism>
<dbReference type="GO" id="GO:0004930">
    <property type="term" value="F:G protein-coupled receptor activity"/>
    <property type="evidence" value="ECO:0007669"/>
    <property type="project" value="InterPro"/>
</dbReference>
<evidence type="ECO:0000256" key="8">
    <source>
        <dbReference type="ARBA" id="ARBA00023170"/>
    </source>
</evidence>
<evidence type="ECO:0000256" key="4">
    <source>
        <dbReference type="ARBA" id="ARBA00022989"/>
    </source>
</evidence>
<dbReference type="EMBL" id="CAJNOH010001667">
    <property type="protein sequence ID" value="CAF1240102.1"/>
    <property type="molecule type" value="Genomic_DNA"/>
</dbReference>
<feature type="transmembrane region" description="Helical" evidence="15">
    <location>
        <begin position="765"/>
        <end position="783"/>
    </location>
</feature>
<evidence type="ECO:0000259" key="16">
    <source>
        <dbReference type="SMART" id="SM00079"/>
    </source>
</evidence>
<evidence type="ECO:0000256" key="12">
    <source>
        <dbReference type="ARBA" id="ARBA00023303"/>
    </source>
</evidence>
<dbReference type="Gene3D" id="3.40.190.10">
    <property type="entry name" value="Periplasmic binding protein-like II"/>
    <property type="match status" value="2"/>
</dbReference>
<evidence type="ECO:0000256" key="5">
    <source>
        <dbReference type="ARBA" id="ARBA00023018"/>
    </source>
</evidence>
<name>A0A815URA1_9BILA</name>
<gene>
    <name evidence="18" type="ORF">JXQ802_LOCUS41679</name>
    <name evidence="17" type="ORF">PYM288_LOCUS26831</name>
</gene>
<evidence type="ECO:0000313" key="19">
    <source>
        <dbReference type="Proteomes" id="UP000663870"/>
    </source>
</evidence>